<reference evidence="3 4" key="1">
    <citation type="submission" date="2018-11" db="EMBL/GenBank/DDBJ databases">
        <title>Genome assembly of Steccherinum ochraceum LE-BIN_3174, the white-rot fungus of the Steccherinaceae family (The Residual Polyporoid clade, Polyporales, Basidiomycota).</title>
        <authorList>
            <person name="Fedorova T.V."/>
            <person name="Glazunova O.A."/>
            <person name="Landesman E.O."/>
            <person name="Moiseenko K.V."/>
            <person name="Psurtseva N.V."/>
            <person name="Savinova O.S."/>
            <person name="Shakhova N.V."/>
            <person name="Tyazhelova T.V."/>
            <person name="Vasina D.V."/>
        </authorList>
    </citation>
    <scope>NUCLEOTIDE SEQUENCE [LARGE SCALE GENOMIC DNA]</scope>
    <source>
        <strain evidence="3 4">LE-BIN_3174</strain>
    </source>
</reference>
<dbReference type="GO" id="GO:0005778">
    <property type="term" value="C:peroxisomal membrane"/>
    <property type="evidence" value="ECO:0007669"/>
    <property type="project" value="UniProtKB-ARBA"/>
</dbReference>
<sequence length="431" mass="47965">MADTQDTVHDTEVGPSSQPAPPACMHTDERSGADQARRRLLPKRSFLAGLLPARRRSQSHAQNQSYEQVPSPNPNEPADGDVAPPNVEQLVRLETRVNLDPTLEEDYDKDVYRWAVLYENQRGLTFFSTPYYSPLSLLPMDPPAFTIPSAMRSPRAGQPTVSLSSYPLPDGTWRWVSRSWMIDMRGDGQTQYDGFEYNWFFRGKKWRSEAGNLSTGGLVRRRRWVRLMMRPAQVPAASDAGQTLAGDSVPPLFENGATRPPSVISFTDSGVGDGEVWEGDEEEDWLRCKVELKRIGRDGRKLELWRMWLGKPGPESSPPSQSTQQINQQKRADGLSSSATSLSAEDVSFAVGPAPRERLASVLRHHGTEILQSFVYPDSRAQFVELLASAALLPDLQTTPGSPSPLAMDFWSYASSLDKLSKLDGSPRPHL</sequence>
<protein>
    <recommendedName>
        <fullName evidence="2">TECPR1-like DysF domain-containing protein</fullName>
    </recommendedName>
</protein>
<feature type="compositionally biased region" description="Low complexity" evidence="1">
    <location>
        <begin position="312"/>
        <end position="329"/>
    </location>
</feature>
<evidence type="ECO:0000313" key="3">
    <source>
        <dbReference type="EMBL" id="TCD71527.1"/>
    </source>
</evidence>
<feature type="compositionally biased region" description="Basic and acidic residues" evidence="1">
    <location>
        <begin position="26"/>
        <end position="37"/>
    </location>
</feature>
<dbReference type="AlphaFoldDB" id="A0A4V2MXU6"/>
<feature type="domain" description="TECPR1-like DysF" evidence="2">
    <location>
        <begin position="100"/>
        <end position="226"/>
    </location>
</feature>
<dbReference type="OrthoDB" id="72441at2759"/>
<feature type="compositionally biased region" description="Basic and acidic residues" evidence="1">
    <location>
        <begin position="1"/>
        <end position="12"/>
    </location>
</feature>
<dbReference type="Proteomes" id="UP000292702">
    <property type="component" value="Unassembled WGS sequence"/>
</dbReference>
<dbReference type="GO" id="GO:0007031">
    <property type="term" value="P:peroxisome organization"/>
    <property type="evidence" value="ECO:0007669"/>
    <property type="project" value="UniProtKB-ARBA"/>
</dbReference>
<name>A0A4V2MXU6_9APHY</name>
<evidence type="ECO:0000259" key="2">
    <source>
        <dbReference type="Pfam" id="PF06398"/>
    </source>
</evidence>
<gene>
    <name evidence="3" type="ORF">EIP91_008908</name>
</gene>
<dbReference type="InterPro" id="IPR010482">
    <property type="entry name" value="TECPR1-like_DysF"/>
</dbReference>
<organism evidence="3 4">
    <name type="scientific">Steccherinum ochraceum</name>
    <dbReference type="NCBI Taxonomy" id="92696"/>
    <lineage>
        <taxon>Eukaryota</taxon>
        <taxon>Fungi</taxon>
        <taxon>Dikarya</taxon>
        <taxon>Basidiomycota</taxon>
        <taxon>Agaricomycotina</taxon>
        <taxon>Agaricomycetes</taxon>
        <taxon>Polyporales</taxon>
        <taxon>Steccherinaceae</taxon>
        <taxon>Steccherinum</taxon>
    </lineage>
</organism>
<dbReference type="Pfam" id="PF06398">
    <property type="entry name" value="Pex24p"/>
    <property type="match status" value="1"/>
</dbReference>
<accession>A0A4V2MXU6</accession>
<feature type="compositionally biased region" description="Polar residues" evidence="1">
    <location>
        <begin position="59"/>
        <end position="70"/>
    </location>
</feature>
<evidence type="ECO:0000256" key="1">
    <source>
        <dbReference type="SAM" id="MobiDB-lite"/>
    </source>
</evidence>
<proteinExistence type="predicted"/>
<feature type="region of interest" description="Disordered" evidence="1">
    <location>
        <begin position="309"/>
        <end position="338"/>
    </location>
</feature>
<feature type="region of interest" description="Disordered" evidence="1">
    <location>
        <begin position="1"/>
        <end position="84"/>
    </location>
</feature>
<evidence type="ECO:0000313" key="4">
    <source>
        <dbReference type="Proteomes" id="UP000292702"/>
    </source>
</evidence>
<dbReference type="EMBL" id="RWJN01000005">
    <property type="protein sequence ID" value="TCD71527.1"/>
    <property type="molecule type" value="Genomic_DNA"/>
</dbReference>
<comment type="caution">
    <text evidence="3">The sequence shown here is derived from an EMBL/GenBank/DDBJ whole genome shotgun (WGS) entry which is preliminary data.</text>
</comment>
<dbReference type="STRING" id="92696.A0A4V2MXU6"/>
<keyword evidence="4" id="KW-1185">Reference proteome</keyword>